<evidence type="ECO:0000256" key="1">
    <source>
        <dbReference type="ARBA" id="ARBA00004418"/>
    </source>
</evidence>
<comment type="caution">
    <text evidence="6">The sequence shown here is derived from an EMBL/GenBank/DDBJ whole genome shotgun (WGS) entry which is preliminary data.</text>
</comment>
<evidence type="ECO:0000313" key="7">
    <source>
        <dbReference type="Proteomes" id="UP000199598"/>
    </source>
</evidence>
<dbReference type="InterPro" id="IPR050490">
    <property type="entry name" value="Bact_solute-bd_prot1"/>
</dbReference>
<evidence type="ECO:0000256" key="3">
    <source>
        <dbReference type="ARBA" id="ARBA00022448"/>
    </source>
</evidence>
<keyword evidence="4" id="KW-0574">Periplasm</keyword>
<keyword evidence="5" id="KW-0732">Signal</keyword>
<feature type="signal peptide" evidence="5">
    <location>
        <begin position="1"/>
        <end position="24"/>
    </location>
</feature>
<evidence type="ECO:0000313" key="6">
    <source>
        <dbReference type="EMBL" id="SFK47662.1"/>
    </source>
</evidence>
<evidence type="ECO:0000256" key="5">
    <source>
        <dbReference type="SAM" id="SignalP"/>
    </source>
</evidence>
<accession>A0A1I3ZU57</accession>
<sequence length="423" mass="46464">MKILNSASALAIAAITFAGGTAFAAEKELVIFNWLGGSERDLIIALEEGFTAKYPDYEIKDINPAAGGDDPRSGIRSAMLSGEEFDLLLNTWPSFEKELVAADLISPIDAAWEQYGWSSALNDSWRNLAKHDGKTYGAYFIAGNRSGVWYRPDTLAKAGIAGEPTQWKDFLSSFSALKEIGMLPVSIGARSWAQTEWFENALLRTAGTAFAKELSEHKVPWTDDRVKETFRNLRDMLEADCCAEPGAMLSSHWTDAADAVLKNKKAGFMLIGSWANQRAKNEYGLTPIKDYSYMQFPVIKPEYGNAMSVDGKNFLVMKQAKNPEGAELFIDFVLSKEGSAIIAAQNLATPSANVDPSSYDPIVRKYAQILPLVDVFFVLDDLLPAELSGEFRIGLQKFLRDPSDASIDSVTAALEAKASELYQ</sequence>
<dbReference type="Gene3D" id="3.40.190.10">
    <property type="entry name" value="Periplasmic binding protein-like II"/>
    <property type="match status" value="2"/>
</dbReference>
<dbReference type="InterPro" id="IPR006059">
    <property type="entry name" value="SBP"/>
</dbReference>
<dbReference type="EMBL" id="FOSK01000005">
    <property type="protein sequence ID" value="SFK47662.1"/>
    <property type="molecule type" value="Genomic_DNA"/>
</dbReference>
<dbReference type="PANTHER" id="PTHR43649:SF29">
    <property type="entry name" value="OSMOPROTECTIVE COMPOUNDS-BINDING PROTEIN GGTB"/>
    <property type="match status" value="1"/>
</dbReference>
<keyword evidence="3" id="KW-0813">Transport</keyword>
<comment type="subcellular location">
    <subcellularLocation>
        <location evidence="1">Periplasm</location>
    </subcellularLocation>
</comment>
<dbReference type="RefSeq" id="WP_093519621.1">
    <property type="nucleotide sequence ID" value="NZ_FOSK01000005.1"/>
</dbReference>
<evidence type="ECO:0000256" key="4">
    <source>
        <dbReference type="ARBA" id="ARBA00022764"/>
    </source>
</evidence>
<gene>
    <name evidence="6" type="ORF">SAMN04488518_105290</name>
</gene>
<dbReference type="Proteomes" id="UP000199598">
    <property type="component" value="Unassembled WGS sequence"/>
</dbReference>
<name>A0A1I3ZU57_9HYPH</name>
<protein>
    <submittedName>
        <fullName evidence="6">Carbohydrate ABC transporter substrate-binding protein, CUT1 family (TC 3.A.1.1.-)</fullName>
    </submittedName>
</protein>
<evidence type="ECO:0000256" key="2">
    <source>
        <dbReference type="ARBA" id="ARBA00008520"/>
    </source>
</evidence>
<dbReference type="PANTHER" id="PTHR43649">
    <property type="entry name" value="ARABINOSE-BINDING PROTEIN-RELATED"/>
    <property type="match status" value="1"/>
</dbReference>
<comment type="similarity">
    <text evidence="2">Belongs to the bacterial solute-binding protein 1 family.</text>
</comment>
<organism evidence="6 7">
    <name type="scientific">Pseudovibrio ascidiaceicola</name>
    <dbReference type="NCBI Taxonomy" id="285279"/>
    <lineage>
        <taxon>Bacteria</taxon>
        <taxon>Pseudomonadati</taxon>
        <taxon>Pseudomonadota</taxon>
        <taxon>Alphaproteobacteria</taxon>
        <taxon>Hyphomicrobiales</taxon>
        <taxon>Stappiaceae</taxon>
        <taxon>Pseudovibrio</taxon>
    </lineage>
</organism>
<reference evidence="6 7" key="1">
    <citation type="submission" date="2016-10" db="EMBL/GenBank/DDBJ databases">
        <authorList>
            <person name="Varghese N."/>
            <person name="Submissions S."/>
        </authorList>
    </citation>
    <scope>NUCLEOTIDE SEQUENCE [LARGE SCALE GENOMIC DNA]</scope>
    <source>
        <strain evidence="6 7">DSM 16392</strain>
    </source>
</reference>
<feature type="chain" id="PRO_5047079652" evidence="5">
    <location>
        <begin position="25"/>
        <end position="423"/>
    </location>
</feature>
<dbReference type="SUPFAM" id="SSF53850">
    <property type="entry name" value="Periplasmic binding protein-like II"/>
    <property type="match status" value="1"/>
</dbReference>
<keyword evidence="7" id="KW-1185">Reference proteome</keyword>
<dbReference type="Pfam" id="PF01547">
    <property type="entry name" value="SBP_bac_1"/>
    <property type="match status" value="1"/>
</dbReference>
<proteinExistence type="inferred from homology"/>